<dbReference type="InterPro" id="IPR025943">
    <property type="entry name" value="Sigma_54_int_dom_ATP-bd_2"/>
</dbReference>
<dbReference type="FunFam" id="3.40.50.300:FF:000006">
    <property type="entry name" value="DNA-binding transcriptional regulator NtrC"/>
    <property type="match status" value="1"/>
</dbReference>
<dbReference type="AlphaFoldDB" id="A0A6L5Y6X1"/>
<comment type="caution">
    <text evidence="7">The sequence shown here is derived from an EMBL/GenBank/DDBJ whole genome shotgun (WGS) entry which is preliminary data.</text>
</comment>
<dbReference type="Gene3D" id="1.10.8.60">
    <property type="match status" value="1"/>
</dbReference>
<keyword evidence="2" id="KW-0067">ATP-binding</keyword>
<evidence type="ECO:0000256" key="5">
    <source>
        <dbReference type="ARBA" id="ARBA00023163"/>
    </source>
</evidence>
<keyword evidence="5" id="KW-0804">Transcription</keyword>
<dbReference type="InterPro" id="IPR002078">
    <property type="entry name" value="Sigma_54_int"/>
</dbReference>
<feature type="domain" description="Sigma-54 factor interaction" evidence="6">
    <location>
        <begin position="139"/>
        <end position="367"/>
    </location>
</feature>
<dbReference type="PANTHER" id="PTHR32071:SF74">
    <property type="entry name" value="TRANSCRIPTIONAL ACTIVATOR ROCR"/>
    <property type="match status" value="1"/>
</dbReference>
<keyword evidence="4" id="KW-0238">DNA-binding</keyword>
<dbReference type="InterPro" id="IPR035965">
    <property type="entry name" value="PAS-like_dom_sf"/>
</dbReference>
<dbReference type="RefSeq" id="WP_154574727.1">
    <property type="nucleotide sequence ID" value="NZ_VUMZ01000007.1"/>
</dbReference>
<dbReference type="PROSITE" id="PS00675">
    <property type="entry name" value="SIGMA54_INTERACT_1"/>
    <property type="match status" value="1"/>
</dbReference>
<dbReference type="Proteomes" id="UP000474676">
    <property type="component" value="Unassembled WGS sequence"/>
</dbReference>
<evidence type="ECO:0000256" key="2">
    <source>
        <dbReference type="ARBA" id="ARBA00022840"/>
    </source>
</evidence>
<reference evidence="7 8" key="1">
    <citation type="submission" date="2019-08" db="EMBL/GenBank/DDBJ databases">
        <title>In-depth cultivation of the pig gut microbiome towards novel bacterial diversity and tailored functional studies.</title>
        <authorList>
            <person name="Wylensek D."/>
            <person name="Hitch T.C.A."/>
            <person name="Clavel T."/>
        </authorList>
    </citation>
    <scope>NUCLEOTIDE SEQUENCE [LARGE SCALE GENOMIC DNA]</scope>
    <source>
        <strain evidence="7 8">WCA-MUC-591-APC-3H</strain>
    </source>
</reference>
<accession>A0A6L5Y6X1</accession>
<dbReference type="InterPro" id="IPR025662">
    <property type="entry name" value="Sigma_54_int_dom_ATP-bd_1"/>
</dbReference>
<organism evidence="7 8">
    <name type="scientific">Hornefia butyriciproducens</name>
    <dbReference type="NCBI Taxonomy" id="2652293"/>
    <lineage>
        <taxon>Bacteria</taxon>
        <taxon>Bacillati</taxon>
        <taxon>Bacillota</taxon>
        <taxon>Clostridia</taxon>
        <taxon>Peptostreptococcales</taxon>
        <taxon>Anaerovoracaceae</taxon>
        <taxon>Hornefia</taxon>
    </lineage>
</organism>
<dbReference type="PROSITE" id="PS50045">
    <property type="entry name" value="SIGMA54_INTERACT_4"/>
    <property type="match status" value="1"/>
</dbReference>
<dbReference type="SUPFAM" id="SSF52540">
    <property type="entry name" value="P-loop containing nucleoside triphosphate hydrolases"/>
    <property type="match status" value="1"/>
</dbReference>
<evidence type="ECO:0000259" key="6">
    <source>
        <dbReference type="PROSITE" id="PS50045"/>
    </source>
</evidence>
<dbReference type="InterPro" id="IPR009057">
    <property type="entry name" value="Homeodomain-like_sf"/>
</dbReference>
<name>A0A6L5Y6X1_9FIRM</name>
<sequence>MNNYIQEILRIIRTKNDGMVQSVMIFNKEGILEYYKKGDENLGNFADEVVGKSICDIYENLNETNSTVVKALQTGESSVTNEQRLVYRDFDLIISGTTCPIRDETGDIQGAADIVRTVKVQKQRECSDVCLESDALNRIVTGDDGMVRLKKRISEIAKSDSAVFLYGETGTGKELFAEALHDLGKRRDRPFVTQNCAAIPGSLLESIFFGTEKGSFTGAERKAGLFELADGGTLFLDEVNSMPLDIQAKLLKVIEEQRVRRIGGEKDISFDVRVVAASNEAPSALIDSGRMRSDFYYRIAVVNLTIPPLRERADDLDLLTKYYIDYFNHKMHKNIQGLSQMARDFFHQWCWPGNVRELKNTVENAFNIEKSTLITMDSIPDLIERVALWQQRERGQKKHPGNDHTVCEGNVPERLVTEADKNINQVLSGQRTLSSALQEYERLIIQRAVQQSKTLTAAGRLLGMSPQRLDYHLRKLGLK</sequence>
<dbReference type="InterPro" id="IPR058031">
    <property type="entry name" value="AAA_lid_NorR"/>
</dbReference>
<keyword evidence="8" id="KW-1185">Reference proteome</keyword>
<dbReference type="Gene3D" id="3.40.50.300">
    <property type="entry name" value="P-loop containing nucleotide triphosphate hydrolases"/>
    <property type="match status" value="1"/>
</dbReference>
<evidence type="ECO:0000256" key="4">
    <source>
        <dbReference type="ARBA" id="ARBA00023125"/>
    </source>
</evidence>
<evidence type="ECO:0000256" key="1">
    <source>
        <dbReference type="ARBA" id="ARBA00022741"/>
    </source>
</evidence>
<evidence type="ECO:0000313" key="8">
    <source>
        <dbReference type="Proteomes" id="UP000474676"/>
    </source>
</evidence>
<proteinExistence type="predicted"/>
<keyword evidence="1" id="KW-0547">Nucleotide-binding</keyword>
<protein>
    <submittedName>
        <fullName evidence="7">AAA domain-containing protein</fullName>
    </submittedName>
</protein>
<dbReference type="GO" id="GO:0006355">
    <property type="term" value="P:regulation of DNA-templated transcription"/>
    <property type="evidence" value="ECO:0007669"/>
    <property type="project" value="InterPro"/>
</dbReference>
<dbReference type="Pfam" id="PF00158">
    <property type="entry name" value="Sigma54_activat"/>
    <property type="match status" value="1"/>
</dbReference>
<dbReference type="InterPro" id="IPR027417">
    <property type="entry name" value="P-loop_NTPase"/>
</dbReference>
<dbReference type="GeneID" id="303115351"/>
<dbReference type="PANTHER" id="PTHR32071">
    <property type="entry name" value="TRANSCRIPTIONAL REGULATORY PROTEIN"/>
    <property type="match status" value="1"/>
</dbReference>
<dbReference type="PROSITE" id="PS00688">
    <property type="entry name" value="SIGMA54_INTERACT_3"/>
    <property type="match status" value="1"/>
</dbReference>
<dbReference type="SMART" id="SM00382">
    <property type="entry name" value="AAA"/>
    <property type="match status" value="1"/>
</dbReference>
<dbReference type="Gene3D" id="3.30.450.20">
    <property type="entry name" value="PAS domain"/>
    <property type="match status" value="1"/>
</dbReference>
<evidence type="ECO:0000256" key="3">
    <source>
        <dbReference type="ARBA" id="ARBA00023015"/>
    </source>
</evidence>
<dbReference type="GO" id="GO:0003677">
    <property type="term" value="F:DNA binding"/>
    <property type="evidence" value="ECO:0007669"/>
    <property type="project" value="UniProtKB-KW"/>
</dbReference>
<dbReference type="SUPFAM" id="SSF46689">
    <property type="entry name" value="Homeodomain-like"/>
    <property type="match status" value="1"/>
</dbReference>
<evidence type="ECO:0000313" key="7">
    <source>
        <dbReference type="EMBL" id="MST52331.1"/>
    </source>
</evidence>
<keyword evidence="3" id="KW-0805">Transcription regulation</keyword>
<dbReference type="InterPro" id="IPR025944">
    <property type="entry name" value="Sigma_54_int_dom_CS"/>
</dbReference>
<dbReference type="GO" id="GO:0005524">
    <property type="term" value="F:ATP binding"/>
    <property type="evidence" value="ECO:0007669"/>
    <property type="project" value="UniProtKB-KW"/>
</dbReference>
<dbReference type="InterPro" id="IPR003593">
    <property type="entry name" value="AAA+_ATPase"/>
</dbReference>
<gene>
    <name evidence="7" type="ORF">FYJ64_08420</name>
</gene>
<dbReference type="Gene3D" id="1.10.10.60">
    <property type="entry name" value="Homeodomain-like"/>
    <property type="match status" value="1"/>
</dbReference>
<dbReference type="CDD" id="cd00009">
    <property type="entry name" value="AAA"/>
    <property type="match status" value="1"/>
</dbReference>
<dbReference type="SUPFAM" id="SSF55785">
    <property type="entry name" value="PYP-like sensor domain (PAS domain)"/>
    <property type="match status" value="1"/>
</dbReference>
<dbReference type="PROSITE" id="PS00676">
    <property type="entry name" value="SIGMA54_INTERACT_2"/>
    <property type="match status" value="1"/>
</dbReference>
<dbReference type="EMBL" id="VUMZ01000007">
    <property type="protein sequence ID" value="MST52331.1"/>
    <property type="molecule type" value="Genomic_DNA"/>
</dbReference>
<dbReference type="Pfam" id="PF25601">
    <property type="entry name" value="AAA_lid_14"/>
    <property type="match status" value="1"/>
</dbReference>